<evidence type="ECO:0000256" key="1">
    <source>
        <dbReference type="ARBA" id="ARBA00009175"/>
    </source>
</evidence>
<evidence type="ECO:0000256" key="4">
    <source>
        <dbReference type="SAM" id="SignalP"/>
    </source>
</evidence>
<evidence type="ECO:0000256" key="2">
    <source>
        <dbReference type="ARBA" id="ARBA00022723"/>
    </source>
</evidence>
<keyword evidence="6" id="KW-1185">Reference proteome</keyword>
<dbReference type="PROSITE" id="PS51257">
    <property type="entry name" value="PROKAR_LIPOPROTEIN"/>
    <property type="match status" value="1"/>
</dbReference>
<dbReference type="PANTHER" id="PTHR30632">
    <property type="entry name" value="MOLYBDATE-BINDING PERIPLASMIC PROTEIN"/>
    <property type="match status" value="1"/>
</dbReference>
<dbReference type="RefSeq" id="WP_245030019.1">
    <property type="nucleotide sequence ID" value="NZ_CP095075.1"/>
</dbReference>
<dbReference type="EMBL" id="CP095075">
    <property type="protein sequence ID" value="UOR10729.1"/>
    <property type="molecule type" value="Genomic_DNA"/>
</dbReference>
<feature type="chain" id="PRO_5045739420" evidence="4">
    <location>
        <begin position="27"/>
        <end position="258"/>
    </location>
</feature>
<dbReference type="PANTHER" id="PTHR30632:SF0">
    <property type="entry name" value="SULFATE-BINDING PROTEIN"/>
    <property type="match status" value="1"/>
</dbReference>
<proteinExistence type="inferred from homology"/>
<keyword evidence="3 4" id="KW-0732">Signal</keyword>
<dbReference type="CDD" id="cd13537">
    <property type="entry name" value="PBP2_YvgL_like"/>
    <property type="match status" value="1"/>
</dbReference>
<name>A0ABY4H7Z6_9BACI</name>
<evidence type="ECO:0000313" key="6">
    <source>
        <dbReference type="Proteomes" id="UP000830326"/>
    </source>
</evidence>
<evidence type="ECO:0000313" key="5">
    <source>
        <dbReference type="EMBL" id="UOR10729.1"/>
    </source>
</evidence>
<dbReference type="InterPro" id="IPR041879">
    <property type="entry name" value="YvgL-like_PBP2"/>
</dbReference>
<dbReference type="NCBIfam" id="TIGR01256">
    <property type="entry name" value="modA"/>
    <property type="match status" value="1"/>
</dbReference>
<keyword evidence="2" id="KW-0479">Metal-binding</keyword>
<dbReference type="Gene3D" id="3.40.190.10">
    <property type="entry name" value="Periplasmic binding protein-like II"/>
    <property type="match status" value="2"/>
</dbReference>
<accession>A0ABY4H7Z6</accession>
<dbReference type="InterPro" id="IPR050682">
    <property type="entry name" value="ModA/WtpA"/>
</dbReference>
<reference evidence="5" key="1">
    <citation type="submission" date="2022-04" db="EMBL/GenBank/DDBJ databases">
        <title>Halobacillus sp. isolated from saltern.</title>
        <authorList>
            <person name="Won M."/>
            <person name="Lee C.-M."/>
            <person name="Woen H.-Y."/>
            <person name="Kwon S.-W."/>
        </authorList>
    </citation>
    <scope>NUCLEOTIDE SEQUENCE</scope>
    <source>
        <strain evidence="5">SSHM10-5</strain>
    </source>
</reference>
<comment type="similarity">
    <text evidence="1">Belongs to the bacterial solute-binding protein ModA family.</text>
</comment>
<dbReference type="SUPFAM" id="SSF53850">
    <property type="entry name" value="Periplasmic binding protein-like II"/>
    <property type="match status" value="1"/>
</dbReference>
<dbReference type="InterPro" id="IPR005950">
    <property type="entry name" value="ModA"/>
</dbReference>
<dbReference type="Proteomes" id="UP000830326">
    <property type="component" value="Chromosome"/>
</dbReference>
<feature type="signal peptide" evidence="4">
    <location>
        <begin position="1"/>
        <end position="26"/>
    </location>
</feature>
<gene>
    <name evidence="5" type="primary">modA</name>
    <name evidence="5" type="ORF">MUO15_13935</name>
</gene>
<evidence type="ECO:0000256" key="3">
    <source>
        <dbReference type="ARBA" id="ARBA00022729"/>
    </source>
</evidence>
<sequence length="258" mass="28326">MHKKATILIIGLVLLFLAGCSDPSNEESSTKKLTISAASSLTEAMQEIKESYESRHSEISLTLNFAGSGKLSQQIQQGAPVDVFLSANQQWMDTLEQEQLILKETRMNFTGNSIVLIADQDRDFDFNSFADIKLSGQEQLALGDPASVPAGMYAKETLQSVKKWGSLKDQMVYARNVRQVLTYVESGNAALGIVYASDALISDQIKVLAKAEASMHRPIIYPAAVTADSSAKVEAKKFLDYLNTEEAQNILQSYGFEK</sequence>
<protein>
    <submittedName>
        <fullName evidence="5">Molybdate ABC transporter substrate-binding protein</fullName>
    </submittedName>
</protein>
<dbReference type="Pfam" id="PF13531">
    <property type="entry name" value="SBP_bac_11"/>
    <property type="match status" value="1"/>
</dbReference>
<organism evidence="5 6">
    <name type="scientific">Halobacillus amylolyticus</name>
    <dbReference type="NCBI Taxonomy" id="2932259"/>
    <lineage>
        <taxon>Bacteria</taxon>
        <taxon>Bacillati</taxon>
        <taxon>Bacillota</taxon>
        <taxon>Bacilli</taxon>
        <taxon>Bacillales</taxon>
        <taxon>Bacillaceae</taxon>
        <taxon>Halobacillus</taxon>
    </lineage>
</organism>
<dbReference type="PIRSF" id="PIRSF004846">
    <property type="entry name" value="ModA"/>
    <property type="match status" value="1"/>
</dbReference>